<accession>A0A3D5QCP8</accession>
<dbReference type="Gene3D" id="3.30.70.1660">
    <property type="match status" value="1"/>
</dbReference>
<dbReference type="Pfam" id="PF00472">
    <property type="entry name" value="RF-1"/>
    <property type="match status" value="1"/>
</dbReference>
<dbReference type="InterPro" id="IPR045853">
    <property type="entry name" value="Pep_chain_release_fac_I_sf"/>
</dbReference>
<dbReference type="SUPFAM" id="SSF75620">
    <property type="entry name" value="Release factor"/>
    <property type="match status" value="1"/>
</dbReference>
<dbReference type="Proteomes" id="UP000262325">
    <property type="component" value="Unassembled WGS sequence"/>
</dbReference>
<name>A0A3D5QCP8_FLESI</name>
<keyword evidence="2" id="KW-0488">Methylation</keyword>
<comment type="similarity">
    <text evidence="1">Belongs to the prokaryotic/mitochondrial release factor family.</text>
</comment>
<evidence type="ECO:0000256" key="2">
    <source>
        <dbReference type="ARBA" id="ARBA00022481"/>
    </source>
</evidence>
<feature type="non-terminal residue" evidence="5">
    <location>
        <position position="1"/>
    </location>
</feature>
<evidence type="ECO:0000256" key="3">
    <source>
        <dbReference type="ARBA" id="ARBA00022917"/>
    </source>
</evidence>
<dbReference type="FunFam" id="3.30.160.20:FF:000004">
    <property type="entry name" value="Peptide chain release factor 1"/>
    <property type="match status" value="1"/>
</dbReference>
<dbReference type="InterPro" id="IPR050057">
    <property type="entry name" value="Prokaryotic/Mito_RF"/>
</dbReference>
<dbReference type="GO" id="GO:0003747">
    <property type="term" value="F:translation release factor activity"/>
    <property type="evidence" value="ECO:0007669"/>
    <property type="project" value="InterPro"/>
</dbReference>
<protein>
    <submittedName>
        <fullName evidence="5">Peptide chain release factor 1</fullName>
    </submittedName>
</protein>
<dbReference type="FunFam" id="3.30.70.1660:FF:000004">
    <property type="entry name" value="Peptide chain release factor 1"/>
    <property type="match status" value="1"/>
</dbReference>
<dbReference type="AlphaFoldDB" id="A0A3D5QCP8"/>
<dbReference type="GO" id="GO:0005737">
    <property type="term" value="C:cytoplasm"/>
    <property type="evidence" value="ECO:0007669"/>
    <property type="project" value="UniProtKB-ARBA"/>
</dbReference>
<dbReference type="EMBL" id="DPPF01000165">
    <property type="protein sequence ID" value="HCW93611.1"/>
    <property type="molecule type" value="Genomic_DNA"/>
</dbReference>
<dbReference type="InterPro" id="IPR000352">
    <property type="entry name" value="Pep_chain_release_fac_I"/>
</dbReference>
<dbReference type="Gene3D" id="3.30.160.20">
    <property type="match status" value="1"/>
</dbReference>
<proteinExistence type="inferred from homology"/>
<gene>
    <name evidence="5" type="ORF">DHM44_08005</name>
</gene>
<comment type="caution">
    <text evidence="5">The sequence shown here is derived from an EMBL/GenBank/DDBJ whole genome shotgun (WGS) entry which is preliminary data.</text>
</comment>
<evidence type="ECO:0000256" key="1">
    <source>
        <dbReference type="ARBA" id="ARBA00010835"/>
    </source>
</evidence>
<feature type="domain" description="Prokaryotic-type class I peptide chain release factors" evidence="4">
    <location>
        <begin position="42"/>
        <end position="58"/>
    </location>
</feature>
<dbReference type="PROSITE" id="PS00745">
    <property type="entry name" value="RF_PROK_I"/>
    <property type="match status" value="1"/>
</dbReference>
<organism evidence="5 6">
    <name type="scientific">Flexistipes sinusarabici</name>
    <dbReference type="NCBI Taxonomy" id="2352"/>
    <lineage>
        <taxon>Bacteria</taxon>
        <taxon>Pseudomonadati</taxon>
        <taxon>Deferribacterota</taxon>
        <taxon>Deferribacteres</taxon>
        <taxon>Deferribacterales</taxon>
        <taxon>Flexistipitaceae</taxon>
        <taxon>Flexistipes</taxon>
    </lineage>
</organism>
<evidence type="ECO:0000313" key="5">
    <source>
        <dbReference type="EMBL" id="HCW93611.1"/>
    </source>
</evidence>
<dbReference type="PANTHER" id="PTHR43804:SF7">
    <property type="entry name" value="LD18447P"/>
    <property type="match status" value="1"/>
</dbReference>
<reference evidence="5 6" key="1">
    <citation type="journal article" date="2018" name="Nat. Biotechnol.">
        <title>A standardized bacterial taxonomy based on genome phylogeny substantially revises the tree of life.</title>
        <authorList>
            <person name="Parks D.H."/>
            <person name="Chuvochina M."/>
            <person name="Waite D.W."/>
            <person name="Rinke C."/>
            <person name="Skarshewski A."/>
            <person name="Chaumeil P.A."/>
            <person name="Hugenholtz P."/>
        </authorList>
    </citation>
    <scope>NUCLEOTIDE SEQUENCE [LARGE SCALE GENOMIC DNA]</scope>
    <source>
        <strain evidence="5">UBA8672</strain>
    </source>
</reference>
<sequence length="172" mass="19493">RIPETESGGRIHTSACTVAVLPEAEDVELEIDQNDLRIDVFRASGAGGQHVNTTDSAVRITHEPTGIVVSCQDERSQTKNKDKAMKLLKAKLLNMEIRKQEEEIAESRKLQVGSGDRSERIRTYNFPQNRVTDHRINYTSHSLDKFLEGEIDELLEALWTYDETERLKEAGL</sequence>
<evidence type="ECO:0000313" key="6">
    <source>
        <dbReference type="Proteomes" id="UP000262325"/>
    </source>
</evidence>
<keyword evidence="3" id="KW-0648">Protein biosynthesis</keyword>
<evidence type="ECO:0000259" key="4">
    <source>
        <dbReference type="PROSITE" id="PS00745"/>
    </source>
</evidence>
<dbReference type="PANTHER" id="PTHR43804">
    <property type="entry name" value="LD18447P"/>
    <property type="match status" value="1"/>
</dbReference>